<accession>A0ABR3AFN5</accession>
<evidence type="ECO:0000256" key="1">
    <source>
        <dbReference type="ARBA" id="ARBA00022801"/>
    </source>
</evidence>
<dbReference type="SUPFAM" id="SSF53474">
    <property type="entry name" value="alpha/beta-Hydrolases"/>
    <property type="match status" value="1"/>
</dbReference>
<reference evidence="4 5" key="1">
    <citation type="submission" date="2024-05" db="EMBL/GenBank/DDBJ databases">
        <title>A draft genome resource for the thread blight pathogen Marasmius tenuissimus strain MS-2.</title>
        <authorList>
            <person name="Yulfo-Soto G.E."/>
            <person name="Baruah I.K."/>
            <person name="Amoako-Attah I."/>
            <person name="Bukari Y."/>
            <person name="Meinhardt L.W."/>
            <person name="Bailey B.A."/>
            <person name="Cohen S.P."/>
        </authorList>
    </citation>
    <scope>NUCLEOTIDE SEQUENCE [LARGE SCALE GENOMIC DNA]</scope>
    <source>
        <strain evidence="4 5">MS-2</strain>
    </source>
</reference>
<gene>
    <name evidence="4" type="ORF">AAF712_000027</name>
</gene>
<name>A0ABR3AFN5_9AGAR</name>
<feature type="domain" description="BD-FAE-like" evidence="3">
    <location>
        <begin position="21"/>
        <end position="164"/>
    </location>
</feature>
<evidence type="ECO:0000259" key="2">
    <source>
        <dbReference type="Pfam" id="PF00326"/>
    </source>
</evidence>
<organism evidence="4 5">
    <name type="scientific">Marasmius tenuissimus</name>
    <dbReference type="NCBI Taxonomy" id="585030"/>
    <lineage>
        <taxon>Eukaryota</taxon>
        <taxon>Fungi</taxon>
        <taxon>Dikarya</taxon>
        <taxon>Basidiomycota</taxon>
        <taxon>Agaricomycotina</taxon>
        <taxon>Agaricomycetes</taxon>
        <taxon>Agaricomycetidae</taxon>
        <taxon>Agaricales</taxon>
        <taxon>Marasmiineae</taxon>
        <taxon>Marasmiaceae</taxon>
        <taxon>Marasmius</taxon>
    </lineage>
</organism>
<dbReference type="InterPro" id="IPR001375">
    <property type="entry name" value="Peptidase_S9_cat"/>
</dbReference>
<proteinExistence type="predicted"/>
<dbReference type="EMBL" id="JBBXMP010000001">
    <property type="protein sequence ID" value="KAL0072265.1"/>
    <property type="molecule type" value="Genomic_DNA"/>
</dbReference>
<dbReference type="InterPro" id="IPR029058">
    <property type="entry name" value="AB_hydrolase_fold"/>
</dbReference>
<evidence type="ECO:0008006" key="6">
    <source>
        <dbReference type="Google" id="ProtNLM"/>
    </source>
</evidence>
<keyword evidence="1" id="KW-0378">Hydrolase</keyword>
<keyword evidence="5" id="KW-1185">Reference proteome</keyword>
<dbReference type="Proteomes" id="UP001437256">
    <property type="component" value="Unassembled WGS sequence"/>
</dbReference>
<evidence type="ECO:0000259" key="3">
    <source>
        <dbReference type="Pfam" id="PF20434"/>
    </source>
</evidence>
<feature type="domain" description="Peptidase S9 prolyl oligopeptidase catalytic" evidence="2">
    <location>
        <begin position="239"/>
        <end position="322"/>
    </location>
</feature>
<dbReference type="Pfam" id="PF20434">
    <property type="entry name" value="BD-FAE"/>
    <property type="match status" value="1"/>
</dbReference>
<dbReference type="Gene3D" id="3.40.50.1820">
    <property type="entry name" value="alpha/beta hydrolase"/>
    <property type="match status" value="1"/>
</dbReference>
<dbReference type="Pfam" id="PF00326">
    <property type="entry name" value="Peptidase_S9"/>
    <property type="match status" value="1"/>
</dbReference>
<dbReference type="InterPro" id="IPR050300">
    <property type="entry name" value="GDXG_lipolytic_enzyme"/>
</dbReference>
<dbReference type="PANTHER" id="PTHR48081">
    <property type="entry name" value="AB HYDROLASE SUPERFAMILY PROTEIN C4A8.06C"/>
    <property type="match status" value="1"/>
</dbReference>
<protein>
    <recommendedName>
        <fullName evidence="6">Alpha/beta-hydrolase</fullName>
    </recommendedName>
</protein>
<evidence type="ECO:0000313" key="4">
    <source>
        <dbReference type="EMBL" id="KAL0072265.1"/>
    </source>
</evidence>
<dbReference type="InterPro" id="IPR049492">
    <property type="entry name" value="BD-FAE-like_dom"/>
</dbReference>
<sequence length="323" mass="35567">MSSPAPKEIIFKQADGIDIYMDIYLPGSATKENPAPIVLFWHGGGLLQGTRKALAPNQLEAPSKHNVCLVSADYRLAPQFRFPTILSDCSSAMEFLQSTAFKEAVEGRADPSRIVLTGGSAGGWLSLLCGFGIGFDESGIPRPPTTGIKGIAAIYPITDMQDPFWHTKQSPVSYVEKVVSRNEVEPFINPDDEGSRIANSALTDRRSIFYTYMVQEAILPHLLLDGTGIPINAFSVAPALDSLKDNSKKYPTPPTFIVHGTLDDKVPVSQARDVVAALERLKAAGTGCEYEYEEVEGKNHLYDREPGEEMERYWKFVKRILKV</sequence>
<dbReference type="PANTHER" id="PTHR48081:SF3">
    <property type="entry name" value="ALPHA_BETA HYDROLASE FOLD-3 DOMAIN-CONTAINING PROTEIN"/>
    <property type="match status" value="1"/>
</dbReference>
<comment type="caution">
    <text evidence="4">The sequence shown here is derived from an EMBL/GenBank/DDBJ whole genome shotgun (WGS) entry which is preliminary data.</text>
</comment>
<evidence type="ECO:0000313" key="5">
    <source>
        <dbReference type="Proteomes" id="UP001437256"/>
    </source>
</evidence>